<dbReference type="PANTHER" id="PTHR39560">
    <property type="entry name" value="PROTEIN ADENYLYLTRANSFERASE FIC-RELATED"/>
    <property type="match status" value="1"/>
</dbReference>
<keyword evidence="9" id="KW-0614">Plasmid</keyword>
<comment type="catalytic activity">
    <reaction evidence="7">
        <text>L-tyrosyl-[protein] + ATP = O-(5'-adenylyl)-L-tyrosyl-[protein] + diphosphate</text>
        <dbReference type="Rhea" id="RHEA:54288"/>
        <dbReference type="Rhea" id="RHEA-COMP:10136"/>
        <dbReference type="Rhea" id="RHEA-COMP:13846"/>
        <dbReference type="ChEBI" id="CHEBI:30616"/>
        <dbReference type="ChEBI" id="CHEBI:33019"/>
        <dbReference type="ChEBI" id="CHEBI:46858"/>
        <dbReference type="ChEBI" id="CHEBI:83624"/>
        <dbReference type="EC" id="2.7.7.108"/>
    </reaction>
</comment>
<dbReference type="EC" id="2.7.7.108" evidence="5"/>
<evidence type="ECO:0000256" key="7">
    <source>
        <dbReference type="ARBA" id="ARBA00048696"/>
    </source>
</evidence>
<dbReference type="InterPro" id="IPR003812">
    <property type="entry name" value="Fido"/>
</dbReference>
<accession>A0A553SQI9</accession>
<evidence type="ECO:0000256" key="2">
    <source>
        <dbReference type="ARBA" id="ARBA00022695"/>
    </source>
</evidence>
<dbReference type="AlphaFoldDB" id="A0A553SQI9"/>
<protein>
    <recommendedName>
        <fullName evidence="5">protein adenylyltransferase</fullName>
        <ecNumber evidence="5">2.7.7.108</ecNumber>
    </recommendedName>
</protein>
<feature type="domain" description="Fido" evidence="8">
    <location>
        <begin position="54"/>
        <end position="190"/>
    </location>
</feature>
<keyword evidence="3" id="KW-0547">Nucleotide-binding</keyword>
<keyword evidence="4" id="KW-0067">ATP-binding</keyword>
<comment type="caution">
    <text evidence="9">The sequence shown here is derived from an EMBL/GenBank/DDBJ whole genome shotgun (WGS) entry which is preliminary data.</text>
</comment>
<evidence type="ECO:0000313" key="9">
    <source>
        <dbReference type="EMBL" id="TRZ39259.1"/>
    </source>
</evidence>
<dbReference type="Proteomes" id="UP000319837">
    <property type="component" value="Plasmid unnamed2"/>
</dbReference>
<sequence>MANYKSQSIHEYEGTNVLINKFNERDPEKLNQLDALYTGRRMLQLQNKPMYGAFGLKHLQKIHKFIFQDIYPFAGELRQEQIEKGTTPFAHPLHLDENARSLFKDLKNEKFLKGLDKEKFSERASHYLTEINILHPFREGNGRTQREFLRTLGLKNGFEIDWSRMDGNEMLQASIKSVFRDNQFVDIFKQVIVNDEPNLDLIKEFNSLSKKNELEL</sequence>
<dbReference type="Gene3D" id="1.10.3290.10">
    <property type="entry name" value="Fido-like domain"/>
    <property type="match status" value="1"/>
</dbReference>
<dbReference type="GO" id="GO:0070733">
    <property type="term" value="F:AMPylase activity"/>
    <property type="evidence" value="ECO:0007669"/>
    <property type="project" value="UniProtKB-EC"/>
</dbReference>
<geneLocation type="plasmid" evidence="9">
    <name>unnamed2</name>
</geneLocation>
<evidence type="ECO:0000256" key="3">
    <source>
        <dbReference type="ARBA" id="ARBA00022741"/>
    </source>
</evidence>
<keyword evidence="2" id="KW-0548">Nucleotidyltransferase</keyword>
<organism evidence="9">
    <name type="scientific">Niallia circulans</name>
    <name type="common">Bacillus circulans</name>
    <dbReference type="NCBI Taxonomy" id="1397"/>
    <lineage>
        <taxon>Bacteria</taxon>
        <taxon>Bacillati</taxon>
        <taxon>Bacillota</taxon>
        <taxon>Bacilli</taxon>
        <taxon>Bacillales</taxon>
        <taxon>Bacillaceae</taxon>
        <taxon>Niallia</taxon>
    </lineage>
</organism>
<dbReference type="GO" id="GO:0005524">
    <property type="term" value="F:ATP binding"/>
    <property type="evidence" value="ECO:0007669"/>
    <property type="project" value="UniProtKB-KW"/>
</dbReference>
<dbReference type="EMBL" id="RIBP01000003">
    <property type="protein sequence ID" value="TRZ39259.1"/>
    <property type="molecule type" value="Genomic_DNA"/>
</dbReference>
<evidence type="ECO:0000256" key="4">
    <source>
        <dbReference type="ARBA" id="ARBA00022840"/>
    </source>
</evidence>
<evidence type="ECO:0000256" key="1">
    <source>
        <dbReference type="ARBA" id="ARBA00022679"/>
    </source>
</evidence>
<dbReference type="PANTHER" id="PTHR39560:SF1">
    <property type="entry name" value="PROTEIN ADENYLYLTRANSFERASE FIC-RELATED"/>
    <property type="match status" value="1"/>
</dbReference>
<dbReference type="PROSITE" id="PS51459">
    <property type="entry name" value="FIDO"/>
    <property type="match status" value="1"/>
</dbReference>
<evidence type="ECO:0000259" key="8">
    <source>
        <dbReference type="PROSITE" id="PS51459"/>
    </source>
</evidence>
<reference evidence="9" key="1">
    <citation type="submission" date="2018-10" db="EMBL/GenBank/DDBJ databases">
        <title>FDA dAtabase for Regulatory Grade micrObial Sequences (FDA-ARGOS): Supporting development and validation of Infectious Disease Dx tests.</title>
        <authorList>
            <person name="Minogue T."/>
            <person name="Wolcott M."/>
            <person name="Wasieloski L."/>
            <person name="Aguilar W."/>
            <person name="Moore D."/>
            <person name="Tallon L.J."/>
            <person name="Sadzewicz L."/>
            <person name="Sengamalay N."/>
            <person name="Ott S."/>
            <person name="Godinez A."/>
            <person name="Nagaraj S."/>
            <person name="Vavikolanu K."/>
            <person name="Vyas G."/>
            <person name="Nadendla S."/>
            <person name="Aluvathingal J."/>
            <person name="Sichtig H."/>
        </authorList>
    </citation>
    <scope>NUCLEOTIDE SEQUENCE</scope>
    <source>
        <strain evidence="9">FDAARGOS_343</strain>
        <plasmid evidence="9">unnamed2</plasmid>
    </source>
</reference>
<name>A0A553SQI9_NIACI</name>
<evidence type="ECO:0000256" key="6">
    <source>
        <dbReference type="ARBA" id="ARBA00047939"/>
    </source>
</evidence>
<evidence type="ECO:0000256" key="5">
    <source>
        <dbReference type="ARBA" id="ARBA00034531"/>
    </source>
</evidence>
<comment type="catalytic activity">
    <reaction evidence="6">
        <text>L-threonyl-[protein] + ATP = 3-O-(5'-adenylyl)-L-threonyl-[protein] + diphosphate</text>
        <dbReference type="Rhea" id="RHEA:54292"/>
        <dbReference type="Rhea" id="RHEA-COMP:11060"/>
        <dbReference type="Rhea" id="RHEA-COMP:13847"/>
        <dbReference type="ChEBI" id="CHEBI:30013"/>
        <dbReference type="ChEBI" id="CHEBI:30616"/>
        <dbReference type="ChEBI" id="CHEBI:33019"/>
        <dbReference type="ChEBI" id="CHEBI:138113"/>
        <dbReference type="EC" id="2.7.7.108"/>
    </reaction>
</comment>
<dbReference type="InterPro" id="IPR036597">
    <property type="entry name" value="Fido-like_dom_sf"/>
</dbReference>
<dbReference type="Pfam" id="PF02661">
    <property type="entry name" value="Fic"/>
    <property type="match status" value="1"/>
</dbReference>
<proteinExistence type="predicted"/>
<dbReference type="GO" id="GO:0051302">
    <property type="term" value="P:regulation of cell division"/>
    <property type="evidence" value="ECO:0007669"/>
    <property type="project" value="TreeGrafter"/>
</dbReference>
<gene>
    <name evidence="9" type="ORF">CEQ21_07785</name>
</gene>
<dbReference type="SUPFAM" id="SSF140931">
    <property type="entry name" value="Fic-like"/>
    <property type="match status" value="1"/>
</dbReference>
<keyword evidence="1" id="KW-0808">Transferase</keyword>
<dbReference type="RefSeq" id="WP_185762838.1">
    <property type="nucleotide sequence ID" value="NZ_CM017506.1"/>
</dbReference>